<name>A0A177YGV1_9NOCA</name>
<proteinExistence type="predicted"/>
<feature type="region of interest" description="Disordered" evidence="1">
    <location>
        <begin position="203"/>
        <end position="226"/>
    </location>
</feature>
<evidence type="ECO:0000256" key="1">
    <source>
        <dbReference type="SAM" id="MobiDB-lite"/>
    </source>
</evidence>
<evidence type="ECO:0000313" key="3">
    <source>
        <dbReference type="Proteomes" id="UP000077519"/>
    </source>
</evidence>
<reference evidence="2 3" key="1">
    <citation type="submission" date="2016-03" db="EMBL/GenBank/DDBJ databases">
        <title>Genome sequence of Rhodococcus kyotonensis KB10.</title>
        <authorList>
            <person name="Jeong H."/>
            <person name="Hong C.E."/>
            <person name="Jo S.H."/>
            <person name="Park J.M."/>
        </authorList>
    </citation>
    <scope>NUCLEOTIDE SEQUENCE [LARGE SCALE GENOMIC DNA]</scope>
    <source>
        <strain evidence="2 3">KB10</strain>
    </source>
</reference>
<keyword evidence="3" id="KW-1185">Reference proteome</keyword>
<evidence type="ECO:0000313" key="2">
    <source>
        <dbReference type="EMBL" id="OAK54786.1"/>
    </source>
</evidence>
<gene>
    <name evidence="2" type="ORF">A3K89_05540</name>
</gene>
<comment type="caution">
    <text evidence="2">The sequence shown here is derived from an EMBL/GenBank/DDBJ whole genome shotgun (WGS) entry which is preliminary data.</text>
</comment>
<organism evidence="2 3">
    <name type="scientific">Rhodococcoides kyotonense</name>
    <dbReference type="NCBI Taxonomy" id="398843"/>
    <lineage>
        <taxon>Bacteria</taxon>
        <taxon>Bacillati</taxon>
        <taxon>Actinomycetota</taxon>
        <taxon>Actinomycetes</taxon>
        <taxon>Mycobacteriales</taxon>
        <taxon>Nocardiaceae</taxon>
        <taxon>Rhodococcoides</taxon>
    </lineage>
</organism>
<evidence type="ECO:0008006" key="4">
    <source>
        <dbReference type="Google" id="ProtNLM"/>
    </source>
</evidence>
<dbReference type="Proteomes" id="UP000077519">
    <property type="component" value="Unassembled WGS sequence"/>
</dbReference>
<protein>
    <recommendedName>
        <fullName evidence="4">Phosphodiesterase</fullName>
    </recommendedName>
</protein>
<dbReference type="EMBL" id="LVHI01000012">
    <property type="protein sequence ID" value="OAK54786.1"/>
    <property type="molecule type" value="Genomic_DNA"/>
</dbReference>
<accession>A0A177YGV1</accession>
<sequence length="226" mass="24900">MPFRAASALRQARVFHPDGVMFRGEVRRVAPDGHGLPLQSGDVLARLSKGIGLPFGIPDIGGLAFRRFGRSPDEQDWDVLLAGSGKGIVGRMIPWPARSWGTAEFSTLMPLQYDGRSWWLRAVATESPTGAMNLENARDALFSNRMEFRIDQACGADDFVPLAYLRPTGPSGISDAQVGFDPVRNSHPQVRPAPEWLRAVRQSAYRNSREGRPTDALPRPAPPRPF</sequence>
<dbReference type="AlphaFoldDB" id="A0A177YGV1"/>
<dbReference type="RefSeq" id="WP_084423715.1">
    <property type="nucleotide sequence ID" value="NZ_LVHI01000012.1"/>
</dbReference>